<reference evidence="2 3" key="1">
    <citation type="submission" date="2016-10" db="EMBL/GenBank/DDBJ databases">
        <authorList>
            <person name="de Groot N.N."/>
        </authorList>
    </citation>
    <scope>NUCLEOTIDE SEQUENCE [LARGE SCALE GENOMIC DNA]</scope>
    <source>
        <strain evidence="2 3">DSM 8423</strain>
    </source>
</reference>
<dbReference type="STRING" id="43775.SAMN04489760_1224"/>
<organism evidence="2 3">
    <name type="scientific">Syntrophus gentianae</name>
    <dbReference type="NCBI Taxonomy" id="43775"/>
    <lineage>
        <taxon>Bacteria</taxon>
        <taxon>Pseudomonadati</taxon>
        <taxon>Thermodesulfobacteriota</taxon>
        <taxon>Syntrophia</taxon>
        <taxon>Syntrophales</taxon>
        <taxon>Syntrophaceae</taxon>
        <taxon>Syntrophus</taxon>
    </lineage>
</organism>
<name>A0A1H7ZDX9_9BACT</name>
<sequence>MGWLIGWTYRKSVSLSRSSGAVTNYPMKVLVGESSGASGSDVHCEGHCLSSFNDLRFTKSDGTTLLDYWIESVTGTSPNRVATVWVKFDSIGTSAITFYLYYENSGASVVSSGVNTFTRFDDYEWGSDGTDLAASGGSITYQTPNNGSAISTDHAYGGTRSAKLPYHADYSYLGCSITAVDAMALSFRWYSAQAVNYTCFAFGNATKRIWVDIVEGSISYWDGSSHDTGHDIGDAAWDLFEVKNTDWAAGTYSLYLNGTLIADGIMETSSDSEDTFQAWGSDTSGDTVWLDNLVVRSWQSVEPSWGAWGAEDDGSVSLSGIALAASPALSTALEIDLLPPALAVSSALRLEGNLAVFVDQNYQITYRCLLTGAADGLSDQVLPISSFQGRFRSGDPSFLSVVVPGLDYAEAINARSSGNLIVFMVKTYPAGGSISEAICTVDLEDIRLDEGTSSASIALSGHRTESWPAKSISLSGVSYRCVTNGMFRCRCVPDLYVRPGDTVEVNGDSFTADLITWTVGAGIESMEVSEE</sequence>
<dbReference type="AlphaFoldDB" id="A0A1H7ZDX9"/>
<gene>
    <name evidence="2" type="ORF">SAMN04489760_1224</name>
</gene>
<keyword evidence="3" id="KW-1185">Reference proteome</keyword>
<feature type="domain" description="DUF2341" evidence="1">
    <location>
        <begin position="52"/>
        <end position="124"/>
    </location>
</feature>
<proteinExistence type="predicted"/>
<dbReference type="EMBL" id="FOBS01000022">
    <property type="protein sequence ID" value="SEM55677.1"/>
    <property type="molecule type" value="Genomic_DNA"/>
</dbReference>
<protein>
    <recommendedName>
        <fullName evidence="1">DUF2341 domain-containing protein</fullName>
    </recommendedName>
</protein>
<evidence type="ECO:0000313" key="3">
    <source>
        <dbReference type="Proteomes" id="UP000198744"/>
    </source>
</evidence>
<dbReference type="Proteomes" id="UP000198744">
    <property type="component" value="Unassembled WGS sequence"/>
</dbReference>
<accession>A0A1H7ZDX9</accession>
<dbReference type="Pfam" id="PF10102">
    <property type="entry name" value="DUF2341"/>
    <property type="match status" value="1"/>
</dbReference>
<evidence type="ECO:0000313" key="2">
    <source>
        <dbReference type="EMBL" id="SEM55677.1"/>
    </source>
</evidence>
<dbReference type="InterPro" id="IPR018765">
    <property type="entry name" value="DUF2341"/>
</dbReference>
<evidence type="ECO:0000259" key="1">
    <source>
        <dbReference type="Pfam" id="PF10102"/>
    </source>
</evidence>
<dbReference type="OrthoDB" id="9805133at2"/>
<dbReference type="RefSeq" id="WP_093884145.1">
    <property type="nucleotide sequence ID" value="NZ_FOBS01000022.1"/>
</dbReference>